<evidence type="ECO:0000256" key="3">
    <source>
        <dbReference type="PROSITE-ProRule" id="PRU10141"/>
    </source>
</evidence>
<accession>A0A915Q548</accession>
<protein>
    <submittedName>
        <fullName evidence="6">Non-specific protein-tyrosine kinase</fullName>
    </submittedName>
</protein>
<dbReference type="InterPro" id="IPR017441">
    <property type="entry name" value="Protein_kinase_ATP_BS"/>
</dbReference>
<dbReference type="InterPro" id="IPR011009">
    <property type="entry name" value="Kinase-like_dom_sf"/>
</dbReference>
<dbReference type="InterPro" id="IPR008266">
    <property type="entry name" value="Tyr_kinase_AS"/>
</dbReference>
<dbReference type="InterPro" id="IPR036860">
    <property type="entry name" value="SH2_dom_sf"/>
</dbReference>
<evidence type="ECO:0000256" key="1">
    <source>
        <dbReference type="ARBA" id="ARBA00022741"/>
    </source>
</evidence>
<evidence type="ECO:0000256" key="2">
    <source>
        <dbReference type="ARBA" id="ARBA00022840"/>
    </source>
</evidence>
<feature type="domain" description="Protein kinase" evidence="4">
    <location>
        <begin position="92"/>
        <end position="360"/>
    </location>
</feature>
<dbReference type="SUPFAM" id="SSF55550">
    <property type="entry name" value="SH2 domain"/>
    <property type="match status" value="1"/>
</dbReference>
<keyword evidence="1 3" id="KW-0547">Nucleotide-binding</keyword>
<dbReference type="InterPro" id="IPR001245">
    <property type="entry name" value="Ser-Thr/Tyr_kinase_cat_dom"/>
</dbReference>
<evidence type="ECO:0000313" key="5">
    <source>
        <dbReference type="Proteomes" id="UP000887581"/>
    </source>
</evidence>
<dbReference type="InterPro" id="IPR020635">
    <property type="entry name" value="Tyr_kinase_cat_dom"/>
</dbReference>
<dbReference type="FunFam" id="1.10.510.10:FF:000974">
    <property type="entry name" value="Tyrosine-protein kinase"/>
    <property type="match status" value="1"/>
</dbReference>
<evidence type="ECO:0000313" key="6">
    <source>
        <dbReference type="WBParaSite" id="sdigi.contig968.g10064.t1"/>
    </source>
</evidence>
<dbReference type="InterPro" id="IPR050198">
    <property type="entry name" value="Non-receptor_tyrosine_kinases"/>
</dbReference>
<dbReference type="PROSITE" id="PS00107">
    <property type="entry name" value="PROTEIN_KINASE_ATP"/>
    <property type="match status" value="1"/>
</dbReference>
<dbReference type="WBParaSite" id="sdigi.contig968.g10064.t1">
    <property type="protein sequence ID" value="sdigi.contig968.g10064.t1"/>
    <property type="gene ID" value="sdigi.contig968.g10064"/>
</dbReference>
<dbReference type="AlphaFoldDB" id="A0A915Q548"/>
<dbReference type="SUPFAM" id="SSF56112">
    <property type="entry name" value="Protein kinase-like (PK-like)"/>
    <property type="match status" value="1"/>
</dbReference>
<dbReference type="CDD" id="cd00192">
    <property type="entry name" value="PTKc"/>
    <property type="match status" value="1"/>
</dbReference>
<sequence>MSEEYRLPYFHGALLNEDADKLLTIDGDFLLQSKCASDKVNKILLLAGRLFPNIEKLITYYKKNNLECVGGEQIKLKRAIVKGKFQLNHSDIKIMKKIGCGAYGTVYKGLLLRNLAPVAIKRIDCYDKTEQTLIDMMKEARVMQLYDHINVVRFFGFIVDRAPYLLVMEYCKDGSVENKLRTGGKRISIPARVNIAYQVSCGLEYLHSKMCIHRDIATRNCLLSGNIVKLADFGMCRATVVYKIDLSKPLNVRWLAPEVWRSGETRFCTDIYAFAITLWELFEIPYIHPYSTWKAYKVKEKVMAGYRLPNASDMPDDVATLMRKCWDHDPTRRPSAKEVRIELGKINKKFNGDDDIHTAIFSSSLVFDDSVLSSSQAGYSRDFSTMQLSSFRKSR</sequence>
<dbReference type="PROSITE" id="PS00109">
    <property type="entry name" value="PROTEIN_KINASE_TYR"/>
    <property type="match status" value="1"/>
</dbReference>
<reference evidence="6" key="1">
    <citation type="submission" date="2022-11" db="UniProtKB">
        <authorList>
            <consortium name="WormBaseParasite"/>
        </authorList>
    </citation>
    <scope>IDENTIFICATION</scope>
</reference>
<dbReference type="Gene3D" id="1.10.510.10">
    <property type="entry name" value="Transferase(Phosphotransferase) domain 1"/>
    <property type="match status" value="1"/>
</dbReference>
<keyword evidence="5" id="KW-1185">Reference proteome</keyword>
<dbReference type="GO" id="GO:0004713">
    <property type="term" value="F:protein tyrosine kinase activity"/>
    <property type="evidence" value="ECO:0007669"/>
    <property type="project" value="InterPro"/>
</dbReference>
<dbReference type="GO" id="GO:0005524">
    <property type="term" value="F:ATP binding"/>
    <property type="evidence" value="ECO:0007669"/>
    <property type="project" value="UniProtKB-UniRule"/>
</dbReference>
<dbReference type="Pfam" id="PF07714">
    <property type="entry name" value="PK_Tyr_Ser-Thr"/>
    <property type="match status" value="1"/>
</dbReference>
<dbReference type="PRINTS" id="PR00109">
    <property type="entry name" value="TYRKINASE"/>
</dbReference>
<feature type="binding site" evidence="3">
    <location>
        <position position="121"/>
    </location>
    <ligand>
        <name>ATP</name>
        <dbReference type="ChEBI" id="CHEBI:30616"/>
    </ligand>
</feature>
<keyword evidence="2 3" id="KW-0067">ATP-binding</keyword>
<dbReference type="Proteomes" id="UP000887581">
    <property type="component" value="Unplaced"/>
</dbReference>
<evidence type="ECO:0000259" key="4">
    <source>
        <dbReference type="PROSITE" id="PS50011"/>
    </source>
</evidence>
<dbReference type="PANTHER" id="PTHR24418">
    <property type="entry name" value="TYROSINE-PROTEIN KINASE"/>
    <property type="match status" value="1"/>
</dbReference>
<name>A0A915Q548_9BILA</name>
<dbReference type="PROSITE" id="PS50011">
    <property type="entry name" value="PROTEIN_KINASE_DOM"/>
    <property type="match status" value="1"/>
</dbReference>
<proteinExistence type="predicted"/>
<dbReference type="InterPro" id="IPR000719">
    <property type="entry name" value="Prot_kinase_dom"/>
</dbReference>
<dbReference type="SMART" id="SM00219">
    <property type="entry name" value="TyrKc"/>
    <property type="match status" value="1"/>
</dbReference>
<organism evidence="5 6">
    <name type="scientific">Setaria digitata</name>
    <dbReference type="NCBI Taxonomy" id="48799"/>
    <lineage>
        <taxon>Eukaryota</taxon>
        <taxon>Metazoa</taxon>
        <taxon>Ecdysozoa</taxon>
        <taxon>Nematoda</taxon>
        <taxon>Chromadorea</taxon>
        <taxon>Rhabditida</taxon>
        <taxon>Spirurina</taxon>
        <taxon>Spiruromorpha</taxon>
        <taxon>Filarioidea</taxon>
        <taxon>Setariidae</taxon>
        <taxon>Setaria</taxon>
    </lineage>
</organism>